<dbReference type="Proteomes" id="UP000284605">
    <property type="component" value="Unassembled WGS sequence"/>
</dbReference>
<organism evidence="2 3">
    <name type="scientific">Oleomonas cavernae</name>
    <dbReference type="NCBI Taxonomy" id="2320859"/>
    <lineage>
        <taxon>Bacteria</taxon>
        <taxon>Pseudomonadati</taxon>
        <taxon>Pseudomonadota</taxon>
        <taxon>Alphaproteobacteria</taxon>
        <taxon>Acetobacterales</taxon>
        <taxon>Acetobacteraceae</taxon>
        <taxon>Oleomonas</taxon>
    </lineage>
</organism>
<evidence type="ECO:0000313" key="3">
    <source>
        <dbReference type="Proteomes" id="UP000284605"/>
    </source>
</evidence>
<keyword evidence="3" id="KW-1185">Reference proteome</keyword>
<dbReference type="InterPro" id="IPR053147">
    <property type="entry name" value="Hsp_HslJ-like"/>
</dbReference>
<feature type="domain" description="DUF306" evidence="1">
    <location>
        <begin position="67"/>
        <end position="171"/>
    </location>
</feature>
<accession>A0A418WEY8</accession>
<proteinExistence type="predicted"/>
<dbReference type="InterPro" id="IPR005184">
    <property type="entry name" value="DUF306_Meta_HslJ"/>
</dbReference>
<protein>
    <submittedName>
        <fullName evidence="2">META domain-containing protein</fullName>
    </submittedName>
</protein>
<comment type="caution">
    <text evidence="2">The sequence shown here is derived from an EMBL/GenBank/DDBJ whole genome shotgun (WGS) entry which is preliminary data.</text>
</comment>
<dbReference type="Gene3D" id="2.40.128.270">
    <property type="match status" value="1"/>
</dbReference>
<dbReference type="InterPro" id="IPR038670">
    <property type="entry name" value="HslJ-like_sf"/>
</dbReference>
<sequence>MSSMRPARRPRGCGCPTRGLPPIAGAVRQIGRSVEVRRLGQASALALGLAMAGCGTIYVAARPAGAGLAGVDWVADEMTLGPIVKGRAPTMTIAADGRVSGQAGCNSYGGTARVEGETIDFDQVFATRMFCEDAMAQETAFLQSLEQATRYAFDGDRLLLLDARGGRLVVFHRKTP</sequence>
<dbReference type="PANTHER" id="PTHR35535">
    <property type="entry name" value="HEAT SHOCK PROTEIN HSLJ"/>
    <property type="match status" value="1"/>
</dbReference>
<evidence type="ECO:0000259" key="1">
    <source>
        <dbReference type="Pfam" id="PF03724"/>
    </source>
</evidence>
<reference evidence="2 3" key="1">
    <citation type="submission" date="2018-09" db="EMBL/GenBank/DDBJ databases">
        <authorList>
            <person name="Zhu H."/>
        </authorList>
    </citation>
    <scope>NUCLEOTIDE SEQUENCE [LARGE SCALE GENOMIC DNA]</scope>
    <source>
        <strain evidence="2 3">K1W22B-8</strain>
    </source>
</reference>
<gene>
    <name evidence="2" type="ORF">D3874_17590</name>
</gene>
<evidence type="ECO:0000313" key="2">
    <source>
        <dbReference type="EMBL" id="RJF88585.1"/>
    </source>
</evidence>
<name>A0A418WEY8_9PROT</name>
<dbReference type="EMBL" id="QYUK01000011">
    <property type="protein sequence ID" value="RJF88585.1"/>
    <property type="molecule type" value="Genomic_DNA"/>
</dbReference>
<dbReference type="AlphaFoldDB" id="A0A418WEY8"/>
<dbReference type="Pfam" id="PF03724">
    <property type="entry name" value="META"/>
    <property type="match status" value="1"/>
</dbReference>
<dbReference type="PANTHER" id="PTHR35535:SF1">
    <property type="entry name" value="HEAT SHOCK PROTEIN HSLJ"/>
    <property type="match status" value="1"/>
</dbReference>